<dbReference type="InterPro" id="IPR050482">
    <property type="entry name" value="Sensor_HK_TwoCompSys"/>
</dbReference>
<dbReference type="RefSeq" id="WP_192752925.1">
    <property type="nucleotide sequence ID" value="NZ_JADBEM010000001.1"/>
</dbReference>
<dbReference type="GO" id="GO:0016020">
    <property type="term" value="C:membrane"/>
    <property type="evidence" value="ECO:0007669"/>
    <property type="project" value="InterPro"/>
</dbReference>
<accession>A0A927RMU8</accession>
<dbReference type="Gene3D" id="3.30.450.40">
    <property type="match status" value="2"/>
</dbReference>
<evidence type="ECO:0000256" key="3">
    <source>
        <dbReference type="ARBA" id="ARBA00023012"/>
    </source>
</evidence>
<evidence type="ECO:0000259" key="4">
    <source>
        <dbReference type="SMART" id="SM00065"/>
    </source>
</evidence>
<gene>
    <name evidence="5" type="ORF">HEB94_006181</name>
</gene>
<dbReference type="InterPro" id="IPR029016">
    <property type="entry name" value="GAF-like_dom_sf"/>
</dbReference>
<name>A0A927RMU8_9ACTN</name>
<dbReference type="InterPro" id="IPR003018">
    <property type="entry name" value="GAF"/>
</dbReference>
<proteinExistence type="predicted"/>
<feature type="domain" description="GAF" evidence="4">
    <location>
        <begin position="4"/>
        <end position="149"/>
    </location>
</feature>
<keyword evidence="2 5" id="KW-0418">Kinase</keyword>
<dbReference type="EMBL" id="JADBEM010000001">
    <property type="protein sequence ID" value="MBE1609333.1"/>
    <property type="molecule type" value="Genomic_DNA"/>
</dbReference>
<feature type="domain" description="GAF" evidence="4">
    <location>
        <begin position="170"/>
        <end position="323"/>
    </location>
</feature>
<evidence type="ECO:0000313" key="5">
    <source>
        <dbReference type="EMBL" id="MBE1609333.1"/>
    </source>
</evidence>
<keyword evidence="1" id="KW-0808">Transferase</keyword>
<comment type="caution">
    <text evidence="5">The sequence shown here is derived from an EMBL/GenBank/DDBJ whole genome shotgun (WGS) entry which is preliminary data.</text>
</comment>
<dbReference type="Gene3D" id="1.20.5.1930">
    <property type="match status" value="1"/>
</dbReference>
<evidence type="ECO:0000256" key="1">
    <source>
        <dbReference type="ARBA" id="ARBA00022679"/>
    </source>
</evidence>
<protein>
    <submittedName>
        <fullName evidence="5">Signal transduction histidine kinase</fullName>
    </submittedName>
</protein>
<dbReference type="PANTHER" id="PTHR24421">
    <property type="entry name" value="NITRATE/NITRITE SENSOR PROTEIN NARX-RELATED"/>
    <property type="match status" value="1"/>
</dbReference>
<dbReference type="SMART" id="SM00065">
    <property type="entry name" value="GAF"/>
    <property type="match status" value="2"/>
</dbReference>
<keyword evidence="6" id="KW-1185">Reference proteome</keyword>
<dbReference type="PANTHER" id="PTHR24421:SF56">
    <property type="entry name" value="OXYGEN SENSOR HISTIDINE KINASE RESPONSE REGULATOR DOST"/>
    <property type="match status" value="1"/>
</dbReference>
<dbReference type="AlphaFoldDB" id="A0A927RMU8"/>
<dbReference type="Proteomes" id="UP000638648">
    <property type="component" value="Unassembled WGS sequence"/>
</dbReference>
<evidence type="ECO:0000313" key="6">
    <source>
        <dbReference type="Proteomes" id="UP000638648"/>
    </source>
</evidence>
<dbReference type="Pfam" id="PF13185">
    <property type="entry name" value="GAF_2"/>
    <property type="match status" value="1"/>
</dbReference>
<dbReference type="SUPFAM" id="SSF55874">
    <property type="entry name" value="ATPase domain of HSP90 chaperone/DNA topoisomerase II/histidine kinase"/>
    <property type="match status" value="1"/>
</dbReference>
<dbReference type="SUPFAM" id="SSF55781">
    <property type="entry name" value="GAF domain-like"/>
    <property type="match status" value="2"/>
</dbReference>
<sequence>MNPSVARNLARIASNAASLTGATYATFVLDCGGNAGLVTSDEVRDDESQIGSLLRDLHGQLPVSDDPLRIPDLASYDGGLGQPPHRYHLPVTSLLRVPLRLDDTCYGALVLANKHQGLAFTEDDESVAAALGDAAAAALRQMYVFRHERRRHEWLRAALETTRVLLGEVNRNDALRLVTRQIREVSGADYAAIVLADSASSEGHVSVEAINGLGLERVDGQPIPSQGITATVIKTGEGVVSEDLPSEPDWDPPPVVAKDLSVLGPGMYLPLLVGGDVLGVLAVGWLRGNPAERVGPNEVALVRMFAGQAALAIQQFQAKLLVLEDRDRIGRDLRDVVIERLFAISTRLESAAGLSNRPEVRQRIDEAIGDIDQTTRGVRTAIFQLRNDGVPDDRPASEHLLEELDNARSGLGFTPRLVIRGPLDRRLPLPLQHELLHAVRQALGDAATHGRPDMVEVLVYMDETRLRLVVSDDGAERTGVNVPATSIAADLRARATRLGGWATIRPADPTGTVIEWQVPLSA</sequence>
<dbReference type="InterPro" id="IPR036890">
    <property type="entry name" value="HATPase_C_sf"/>
</dbReference>
<dbReference type="InterPro" id="IPR011712">
    <property type="entry name" value="Sig_transdc_His_kin_sub3_dim/P"/>
</dbReference>
<dbReference type="Pfam" id="PF07730">
    <property type="entry name" value="HisKA_3"/>
    <property type="match status" value="1"/>
</dbReference>
<dbReference type="GO" id="GO:0046983">
    <property type="term" value="F:protein dimerization activity"/>
    <property type="evidence" value="ECO:0007669"/>
    <property type="project" value="InterPro"/>
</dbReference>
<keyword evidence="3" id="KW-0902">Two-component regulatory system</keyword>
<reference evidence="5" key="1">
    <citation type="submission" date="2020-10" db="EMBL/GenBank/DDBJ databases">
        <title>Sequencing the genomes of 1000 actinobacteria strains.</title>
        <authorList>
            <person name="Klenk H.-P."/>
        </authorList>
    </citation>
    <scope>NUCLEOTIDE SEQUENCE</scope>
    <source>
        <strain evidence="5">DSM 45354</strain>
    </source>
</reference>
<dbReference type="Gene3D" id="3.30.565.10">
    <property type="entry name" value="Histidine kinase-like ATPase, C-terminal domain"/>
    <property type="match status" value="1"/>
</dbReference>
<dbReference type="Pfam" id="PF01590">
    <property type="entry name" value="GAF"/>
    <property type="match status" value="1"/>
</dbReference>
<dbReference type="GO" id="GO:0000155">
    <property type="term" value="F:phosphorelay sensor kinase activity"/>
    <property type="evidence" value="ECO:0007669"/>
    <property type="project" value="InterPro"/>
</dbReference>
<evidence type="ECO:0000256" key="2">
    <source>
        <dbReference type="ARBA" id="ARBA00022777"/>
    </source>
</evidence>
<organism evidence="5 6">
    <name type="scientific">Actinopolymorpha pittospori</name>
    <dbReference type="NCBI Taxonomy" id="648752"/>
    <lineage>
        <taxon>Bacteria</taxon>
        <taxon>Bacillati</taxon>
        <taxon>Actinomycetota</taxon>
        <taxon>Actinomycetes</taxon>
        <taxon>Propionibacteriales</taxon>
        <taxon>Actinopolymorphaceae</taxon>
        <taxon>Actinopolymorpha</taxon>
    </lineage>
</organism>